<evidence type="ECO:0000313" key="3">
    <source>
        <dbReference type="EMBL" id="MBM7644872.1"/>
    </source>
</evidence>
<reference evidence="3 4" key="1">
    <citation type="submission" date="2021-01" db="EMBL/GenBank/DDBJ databases">
        <title>Genomic Encyclopedia of Type Strains, Phase IV (KMG-IV): sequencing the most valuable type-strain genomes for metagenomic binning, comparative biology and taxonomic classification.</title>
        <authorList>
            <person name="Goeker M."/>
        </authorList>
    </citation>
    <scope>NUCLEOTIDE SEQUENCE [LARGE SCALE GENOMIC DNA]</scope>
    <source>
        <strain evidence="3 4">DSM 28236</strain>
    </source>
</reference>
<organism evidence="3 4">
    <name type="scientific">Scopulibacillus daqui</name>
    <dbReference type="NCBI Taxonomy" id="1469162"/>
    <lineage>
        <taxon>Bacteria</taxon>
        <taxon>Bacillati</taxon>
        <taxon>Bacillota</taxon>
        <taxon>Bacilli</taxon>
        <taxon>Bacillales</taxon>
        <taxon>Sporolactobacillaceae</taxon>
        <taxon>Scopulibacillus</taxon>
    </lineage>
</organism>
<dbReference type="RefSeq" id="WP_205002817.1">
    <property type="nucleotide sequence ID" value="NZ_JAFBER010000004.1"/>
</dbReference>
<dbReference type="Proteomes" id="UP000808914">
    <property type="component" value="Unassembled WGS sequence"/>
</dbReference>
<comment type="caution">
    <text evidence="3">The sequence shown here is derived from an EMBL/GenBank/DDBJ whole genome shotgun (WGS) entry which is preliminary data.</text>
</comment>
<dbReference type="EMBL" id="JAFBER010000004">
    <property type="protein sequence ID" value="MBM7644872.1"/>
    <property type="molecule type" value="Genomic_DNA"/>
</dbReference>
<name>A0ABS2Q023_9BACL</name>
<keyword evidence="1" id="KW-0472">Membrane</keyword>
<protein>
    <submittedName>
        <fullName evidence="3">Uncharacterized protein</fullName>
    </submittedName>
</protein>
<evidence type="ECO:0000256" key="2">
    <source>
        <dbReference type="SAM" id="SignalP"/>
    </source>
</evidence>
<feature type="chain" id="PRO_5045558848" evidence="2">
    <location>
        <begin position="26"/>
        <end position="181"/>
    </location>
</feature>
<feature type="transmembrane region" description="Helical" evidence="1">
    <location>
        <begin position="140"/>
        <end position="161"/>
    </location>
</feature>
<keyword evidence="1" id="KW-0812">Transmembrane</keyword>
<evidence type="ECO:0000313" key="4">
    <source>
        <dbReference type="Proteomes" id="UP000808914"/>
    </source>
</evidence>
<gene>
    <name evidence="3" type="ORF">JOD45_001079</name>
</gene>
<sequence length="181" mass="20490">MVKKLFVTFSAVMIVFFSAFGFIEAKTVTSGKMYDAINKQNKTGHYDYKDGSLQLQHVQQINLSKPVKVDKAGKKVKITKITAAVASYKTVRDKIFYKDWNDYVYYAPEINQVLTAGDVNSIPAVKDFQKKYASNVTLELGPILGLLALLVIVPLIFLFIWNKRKFSTLGYKIENGLVDFE</sequence>
<evidence type="ECO:0000256" key="1">
    <source>
        <dbReference type="SAM" id="Phobius"/>
    </source>
</evidence>
<accession>A0ABS2Q023</accession>
<keyword evidence="4" id="KW-1185">Reference proteome</keyword>
<keyword evidence="2" id="KW-0732">Signal</keyword>
<proteinExistence type="predicted"/>
<keyword evidence="1" id="KW-1133">Transmembrane helix</keyword>
<feature type="signal peptide" evidence="2">
    <location>
        <begin position="1"/>
        <end position="25"/>
    </location>
</feature>